<accession>A0ABU0FQZ1</accession>
<keyword evidence="1" id="KW-0472">Membrane</keyword>
<evidence type="ECO:0000256" key="1">
    <source>
        <dbReference type="SAM" id="Phobius"/>
    </source>
</evidence>
<keyword evidence="3" id="KW-1185">Reference proteome</keyword>
<reference evidence="2 3" key="1">
    <citation type="submission" date="2023-07" db="EMBL/GenBank/DDBJ databases">
        <title>Genomic Encyclopedia of Type Strains, Phase IV (KMG-IV): sequencing the most valuable type-strain genomes for metagenomic binning, comparative biology and taxonomic classification.</title>
        <authorList>
            <person name="Goeker M."/>
        </authorList>
    </citation>
    <scope>NUCLEOTIDE SEQUENCE [LARGE SCALE GENOMIC DNA]</scope>
    <source>
        <strain evidence="2 3">DSM 19598</strain>
    </source>
</reference>
<name>A0ABU0FQZ1_9BACI</name>
<sequence length="300" mass="35148">MEGQEKLKDWYIRYHLIFGKRYTRKQKDRFLNSLSADMLPFRQDLKLDSFRLNEKDKNEYRNLYVGDPEKADTIICTYYDTPAARFSPYHFFDEEHRMKNTTKFILVTSMIYIVIGLLFTLLVAMPIFQANGIGNILSISFILFYIVFFYFLGIITRGWPKKKNLIQNTSSVLLLLNCIATCKTKHVAFAFVDGGSTNNAGLERLIEQYRSKIWMVDSIGSQKPLYQVNRNNNQSRLIEAVEEVDLLFSQNERLVYLISGNQENDQFVLSRSDLRKNELNDQNMNTAFAFLERVVRRGLK</sequence>
<feature type="transmembrane region" description="Helical" evidence="1">
    <location>
        <begin position="104"/>
        <end position="127"/>
    </location>
</feature>
<keyword evidence="1" id="KW-0812">Transmembrane</keyword>
<feature type="transmembrane region" description="Helical" evidence="1">
    <location>
        <begin position="133"/>
        <end position="155"/>
    </location>
</feature>
<evidence type="ECO:0000313" key="2">
    <source>
        <dbReference type="EMBL" id="MDQ0412322.1"/>
    </source>
</evidence>
<keyword evidence="1" id="KW-1133">Transmembrane helix</keyword>
<evidence type="ECO:0008006" key="4">
    <source>
        <dbReference type="Google" id="ProtNLM"/>
    </source>
</evidence>
<dbReference type="Proteomes" id="UP001242313">
    <property type="component" value="Unassembled WGS sequence"/>
</dbReference>
<proteinExistence type="predicted"/>
<protein>
    <recommendedName>
        <fullName evidence="4">DUF2812 domain-containing protein</fullName>
    </recommendedName>
</protein>
<dbReference type="RefSeq" id="WP_307191158.1">
    <property type="nucleotide sequence ID" value="NZ_JAUSUN010000002.1"/>
</dbReference>
<comment type="caution">
    <text evidence="2">The sequence shown here is derived from an EMBL/GenBank/DDBJ whole genome shotgun (WGS) entry which is preliminary data.</text>
</comment>
<gene>
    <name evidence="2" type="ORF">J2S25_000502</name>
</gene>
<evidence type="ECO:0000313" key="3">
    <source>
        <dbReference type="Proteomes" id="UP001242313"/>
    </source>
</evidence>
<organism evidence="2 3">
    <name type="scientific">Mesobacillus stamsii</name>
    <dbReference type="NCBI Taxonomy" id="225347"/>
    <lineage>
        <taxon>Bacteria</taxon>
        <taxon>Bacillati</taxon>
        <taxon>Bacillota</taxon>
        <taxon>Bacilli</taxon>
        <taxon>Bacillales</taxon>
        <taxon>Bacillaceae</taxon>
        <taxon>Mesobacillus</taxon>
    </lineage>
</organism>
<dbReference type="EMBL" id="JAUSUN010000002">
    <property type="protein sequence ID" value="MDQ0412322.1"/>
    <property type="molecule type" value="Genomic_DNA"/>
</dbReference>